<accession>A0AAV7MCL5</accession>
<evidence type="ECO:0000313" key="3">
    <source>
        <dbReference type="Proteomes" id="UP001066276"/>
    </source>
</evidence>
<comment type="caution">
    <text evidence="2">The sequence shown here is derived from an EMBL/GenBank/DDBJ whole genome shotgun (WGS) entry which is preliminary data.</text>
</comment>
<feature type="compositionally biased region" description="Low complexity" evidence="1">
    <location>
        <begin position="66"/>
        <end position="80"/>
    </location>
</feature>
<sequence>MLSPTRAAASARGPERGPGGLRPAFPRWLGEEEGRLVPGTQRSPLWTCRGGREAPWEHWVAARSGRGAAATGVTREAGAVPAGGERSGKRQRCPDGESGDGACLMPLPDLNMAPKDRP</sequence>
<dbReference type="Proteomes" id="UP001066276">
    <property type="component" value="Chromosome 10"/>
</dbReference>
<evidence type="ECO:0000313" key="2">
    <source>
        <dbReference type="EMBL" id="KAJ1100525.1"/>
    </source>
</evidence>
<feature type="region of interest" description="Disordered" evidence="1">
    <location>
        <begin position="1"/>
        <end position="27"/>
    </location>
</feature>
<protein>
    <submittedName>
        <fullName evidence="2">Uncharacterized protein</fullName>
    </submittedName>
</protein>
<feature type="region of interest" description="Disordered" evidence="1">
    <location>
        <begin position="66"/>
        <end position="118"/>
    </location>
</feature>
<name>A0AAV7MCL5_PLEWA</name>
<dbReference type="EMBL" id="JANPWB010000014">
    <property type="protein sequence ID" value="KAJ1100525.1"/>
    <property type="molecule type" value="Genomic_DNA"/>
</dbReference>
<dbReference type="AlphaFoldDB" id="A0AAV7MCL5"/>
<keyword evidence="3" id="KW-1185">Reference proteome</keyword>
<proteinExistence type="predicted"/>
<organism evidence="2 3">
    <name type="scientific">Pleurodeles waltl</name>
    <name type="common">Iberian ribbed newt</name>
    <dbReference type="NCBI Taxonomy" id="8319"/>
    <lineage>
        <taxon>Eukaryota</taxon>
        <taxon>Metazoa</taxon>
        <taxon>Chordata</taxon>
        <taxon>Craniata</taxon>
        <taxon>Vertebrata</taxon>
        <taxon>Euteleostomi</taxon>
        <taxon>Amphibia</taxon>
        <taxon>Batrachia</taxon>
        <taxon>Caudata</taxon>
        <taxon>Salamandroidea</taxon>
        <taxon>Salamandridae</taxon>
        <taxon>Pleurodelinae</taxon>
        <taxon>Pleurodeles</taxon>
    </lineage>
</organism>
<reference evidence="2" key="1">
    <citation type="journal article" date="2022" name="bioRxiv">
        <title>Sequencing and chromosome-scale assembly of the giantPleurodeles waltlgenome.</title>
        <authorList>
            <person name="Brown T."/>
            <person name="Elewa A."/>
            <person name="Iarovenko S."/>
            <person name="Subramanian E."/>
            <person name="Araus A.J."/>
            <person name="Petzold A."/>
            <person name="Susuki M."/>
            <person name="Suzuki K.-i.T."/>
            <person name="Hayashi T."/>
            <person name="Toyoda A."/>
            <person name="Oliveira C."/>
            <person name="Osipova E."/>
            <person name="Leigh N.D."/>
            <person name="Simon A."/>
            <person name="Yun M.H."/>
        </authorList>
    </citation>
    <scope>NUCLEOTIDE SEQUENCE</scope>
    <source>
        <strain evidence="2">20211129_DDA</strain>
        <tissue evidence="2">Liver</tissue>
    </source>
</reference>
<gene>
    <name evidence="2" type="ORF">NDU88_005607</name>
</gene>
<evidence type="ECO:0000256" key="1">
    <source>
        <dbReference type="SAM" id="MobiDB-lite"/>
    </source>
</evidence>
<feature type="compositionally biased region" description="Basic and acidic residues" evidence="1">
    <location>
        <begin position="86"/>
        <end position="95"/>
    </location>
</feature>